<name>A0AAV5D9M7_ELECO</name>
<evidence type="ECO:0000313" key="3">
    <source>
        <dbReference type="Proteomes" id="UP001054889"/>
    </source>
</evidence>
<organism evidence="2 3">
    <name type="scientific">Eleusine coracana subsp. coracana</name>
    <dbReference type="NCBI Taxonomy" id="191504"/>
    <lineage>
        <taxon>Eukaryota</taxon>
        <taxon>Viridiplantae</taxon>
        <taxon>Streptophyta</taxon>
        <taxon>Embryophyta</taxon>
        <taxon>Tracheophyta</taxon>
        <taxon>Spermatophyta</taxon>
        <taxon>Magnoliopsida</taxon>
        <taxon>Liliopsida</taxon>
        <taxon>Poales</taxon>
        <taxon>Poaceae</taxon>
        <taxon>PACMAD clade</taxon>
        <taxon>Chloridoideae</taxon>
        <taxon>Cynodonteae</taxon>
        <taxon>Eleusininae</taxon>
        <taxon>Eleusine</taxon>
    </lineage>
</organism>
<dbReference type="PROSITE" id="PS50181">
    <property type="entry name" value="FBOX"/>
    <property type="match status" value="1"/>
</dbReference>
<keyword evidence="3" id="KW-1185">Reference proteome</keyword>
<gene>
    <name evidence="2" type="primary">ga24766</name>
    <name evidence="2" type="ORF">PR202_ga24766</name>
</gene>
<evidence type="ECO:0000313" key="2">
    <source>
        <dbReference type="EMBL" id="GJN06982.1"/>
    </source>
</evidence>
<proteinExistence type="predicted"/>
<protein>
    <recommendedName>
        <fullName evidence="1">F-box domain-containing protein</fullName>
    </recommendedName>
</protein>
<dbReference type="EMBL" id="BQKI01000013">
    <property type="protein sequence ID" value="GJN06982.1"/>
    <property type="molecule type" value="Genomic_DNA"/>
</dbReference>
<dbReference type="InterPro" id="IPR001810">
    <property type="entry name" value="F-box_dom"/>
</dbReference>
<dbReference type="PANTHER" id="PTHR44586:SF10">
    <property type="entry name" value="DUF295 DOMAIN-CONTAINING PROTEIN"/>
    <property type="match status" value="1"/>
</dbReference>
<dbReference type="AlphaFoldDB" id="A0AAV5D9M7"/>
<dbReference type="Pfam" id="PF00646">
    <property type="entry name" value="F-box"/>
    <property type="match status" value="1"/>
</dbReference>
<dbReference type="PANTHER" id="PTHR44586">
    <property type="entry name" value="F-BOX DOMAIN CONTAINING PROTEIN, EXPRESSED"/>
    <property type="match status" value="1"/>
</dbReference>
<comment type="caution">
    <text evidence="2">The sequence shown here is derived from an EMBL/GenBank/DDBJ whole genome shotgun (WGS) entry which is preliminary data.</text>
</comment>
<accession>A0AAV5D9M7</accession>
<dbReference type="InterPro" id="IPR036047">
    <property type="entry name" value="F-box-like_dom_sf"/>
</dbReference>
<dbReference type="Pfam" id="PF03478">
    <property type="entry name" value="Beta-prop_KIB1-4"/>
    <property type="match status" value="1"/>
</dbReference>
<evidence type="ECO:0000259" key="1">
    <source>
        <dbReference type="PROSITE" id="PS50181"/>
    </source>
</evidence>
<dbReference type="Gene3D" id="1.20.1280.50">
    <property type="match status" value="1"/>
</dbReference>
<feature type="domain" description="F-box" evidence="1">
    <location>
        <begin position="9"/>
        <end position="56"/>
    </location>
</feature>
<reference evidence="2" key="2">
    <citation type="submission" date="2021-12" db="EMBL/GenBank/DDBJ databases">
        <title>Resequencing data analysis of finger millet.</title>
        <authorList>
            <person name="Hatakeyama M."/>
            <person name="Aluri S."/>
            <person name="Balachadran M.T."/>
            <person name="Sivarajan S.R."/>
            <person name="Poveda L."/>
            <person name="Shimizu-Inatsugi R."/>
            <person name="Schlapbach R."/>
            <person name="Sreeman S.M."/>
            <person name="Shimizu K.K."/>
        </authorList>
    </citation>
    <scope>NUCLEOTIDE SEQUENCE</scope>
</reference>
<dbReference type="SUPFAM" id="SSF81383">
    <property type="entry name" value="F-box domain"/>
    <property type="match status" value="1"/>
</dbReference>
<reference evidence="2" key="1">
    <citation type="journal article" date="2018" name="DNA Res.">
        <title>Multiple hybrid de novo genome assembly of finger millet, an orphan allotetraploid crop.</title>
        <authorList>
            <person name="Hatakeyama M."/>
            <person name="Aluri S."/>
            <person name="Balachadran M.T."/>
            <person name="Sivarajan S.R."/>
            <person name="Patrignani A."/>
            <person name="Gruter S."/>
            <person name="Poveda L."/>
            <person name="Shimizu-Inatsugi R."/>
            <person name="Baeten J."/>
            <person name="Francoijs K.J."/>
            <person name="Nataraja K.N."/>
            <person name="Reddy Y.A.N."/>
            <person name="Phadnis S."/>
            <person name="Ravikumar R.L."/>
            <person name="Schlapbach R."/>
            <person name="Sreeman S.M."/>
            <person name="Shimizu K.K."/>
        </authorList>
    </citation>
    <scope>NUCLEOTIDE SEQUENCE</scope>
</reference>
<dbReference type="InterPro" id="IPR005174">
    <property type="entry name" value="KIB1-4_b-propeller"/>
</dbReference>
<sequence>MEQTPASDAADWSRLPADVLTSILCDLEFPDVFSSATVCTSWRATARALGRLGRSYTRPQTPCLFYATAAGAELYSLAAGKSYKLPDPPGPPIADRHIWGSSHGWLVTADAHSELHPLNPVTGEQLGLPPVATVEQVTPVLDDAGELSRYDLSFYNTAIPRKETQPQPYGPAELRGVLYLKAVLSCDPLRGGHCTIMLIHNSRRQLSFARVESEQWHWISTSPPYIQYSDCIYHDSAFYAMTLQGGIHRYTIKGSCASSCEVIFKDTLPYTAYNVYIARTPSDDVLQVWRFTEDVSTGESSFDLHTDGFEIYKLDFDKQCIVTDGVLTRFASWVRPVTLQDLQADDSYPVKID</sequence>
<dbReference type="Proteomes" id="UP001054889">
    <property type="component" value="Unassembled WGS sequence"/>
</dbReference>